<accession>A0AAP0ET01</accession>
<evidence type="ECO:0000313" key="1">
    <source>
        <dbReference type="EMBL" id="KAK9094434.1"/>
    </source>
</evidence>
<reference evidence="1 2" key="1">
    <citation type="submission" date="2024-01" db="EMBL/GenBank/DDBJ databases">
        <title>Genome assemblies of Stephania.</title>
        <authorList>
            <person name="Yang L."/>
        </authorList>
    </citation>
    <scope>NUCLEOTIDE SEQUENCE [LARGE SCALE GENOMIC DNA]</scope>
    <source>
        <strain evidence="1">JXDWG</strain>
        <tissue evidence="1">Leaf</tissue>
    </source>
</reference>
<dbReference type="EMBL" id="JBBNAG010000011">
    <property type="protein sequence ID" value="KAK9094434.1"/>
    <property type="molecule type" value="Genomic_DNA"/>
</dbReference>
<protein>
    <submittedName>
        <fullName evidence="1">Uncharacterized protein</fullName>
    </submittedName>
</protein>
<sequence length="118" mass="13035">MKNVCANQRSLFMRNLSSFPTIVLEWRASLLSSNHTVDCPRRTSQYVSCTIRDLLCISTAPSILPRTTHRPSNYDPPPSIGLGALMSPHSRICEFHSSSPCALLAARSSSNDVSCLRQ</sequence>
<proteinExistence type="predicted"/>
<keyword evidence="2" id="KW-1185">Reference proteome</keyword>
<comment type="caution">
    <text evidence="1">The sequence shown here is derived from an EMBL/GenBank/DDBJ whole genome shotgun (WGS) entry which is preliminary data.</text>
</comment>
<dbReference type="AlphaFoldDB" id="A0AAP0ET01"/>
<evidence type="ECO:0000313" key="2">
    <source>
        <dbReference type="Proteomes" id="UP001419268"/>
    </source>
</evidence>
<organism evidence="1 2">
    <name type="scientific">Stephania cephalantha</name>
    <dbReference type="NCBI Taxonomy" id="152367"/>
    <lineage>
        <taxon>Eukaryota</taxon>
        <taxon>Viridiplantae</taxon>
        <taxon>Streptophyta</taxon>
        <taxon>Embryophyta</taxon>
        <taxon>Tracheophyta</taxon>
        <taxon>Spermatophyta</taxon>
        <taxon>Magnoliopsida</taxon>
        <taxon>Ranunculales</taxon>
        <taxon>Menispermaceae</taxon>
        <taxon>Menispermoideae</taxon>
        <taxon>Cissampelideae</taxon>
        <taxon>Stephania</taxon>
    </lineage>
</organism>
<gene>
    <name evidence="1" type="ORF">Scep_025903</name>
</gene>
<name>A0AAP0ET01_9MAGN</name>
<dbReference type="Proteomes" id="UP001419268">
    <property type="component" value="Unassembled WGS sequence"/>
</dbReference>